<proteinExistence type="predicted"/>
<reference evidence="3 4" key="1">
    <citation type="submission" date="2024-04" db="EMBL/GenBank/DDBJ databases">
        <title>Genome assembly C_amara_ONT_v2.</title>
        <authorList>
            <person name="Yant L."/>
            <person name="Moore C."/>
            <person name="Slenker M."/>
        </authorList>
    </citation>
    <scope>NUCLEOTIDE SEQUENCE [LARGE SCALE GENOMIC DNA]</scope>
    <source>
        <tissue evidence="3">Leaf</tissue>
    </source>
</reference>
<feature type="chain" id="PRO_5044768257" evidence="2">
    <location>
        <begin position="28"/>
        <end position="186"/>
    </location>
</feature>
<evidence type="ECO:0000313" key="3">
    <source>
        <dbReference type="EMBL" id="KAL1187637.1"/>
    </source>
</evidence>
<comment type="caution">
    <text evidence="3">The sequence shown here is derived from an EMBL/GenBank/DDBJ whole genome shotgun (WGS) entry which is preliminary data.</text>
</comment>
<protein>
    <submittedName>
        <fullName evidence="3">Non-classical arabinogalactan protein 31</fullName>
    </submittedName>
</protein>
<dbReference type="EMBL" id="JBANAX010000943">
    <property type="protein sequence ID" value="KAL1187637.1"/>
    <property type="molecule type" value="Genomic_DNA"/>
</dbReference>
<name>A0ABD0YYV7_CARAN</name>
<gene>
    <name evidence="3" type="ORF">V5N11_005031</name>
</gene>
<organism evidence="3 4">
    <name type="scientific">Cardamine amara subsp. amara</name>
    <dbReference type="NCBI Taxonomy" id="228776"/>
    <lineage>
        <taxon>Eukaryota</taxon>
        <taxon>Viridiplantae</taxon>
        <taxon>Streptophyta</taxon>
        <taxon>Embryophyta</taxon>
        <taxon>Tracheophyta</taxon>
        <taxon>Spermatophyta</taxon>
        <taxon>Magnoliopsida</taxon>
        <taxon>eudicotyledons</taxon>
        <taxon>Gunneridae</taxon>
        <taxon>Pentapetalae</taxon>
        <taxon>rosids</taxon>
        <taxon>malvids</taxon>
        <taxon>Brassicales</taxon>
        <taxon>Brassicaceae</taxon>
        <taxon>Cardamineae</taxon>
        <taxon>Cardamine</taxon>
    </lineage>
</organism>
<dbReference type="AlphaFoldDB" id="A0ABD0YYV7"/>
<dbReference type="Proteomes" id="UP001558713">
    <property type="component" value="Unassembled WGS sequence"/>
</dbReference>
<evidence type="ECO:0000256" key="2">
    <source>
        <dbReference type="SAM" id="SignalP"/>
    </source>
</evidence>
<evidence type="ECO:0000313" key="4">
    <source>
        <dbReference type="Proteomes" id="UP001558713"/>
    </source>
</evidence>
<evidence type="ECO:0000256" key="1">
    <source>
        <dbReference type="ARBA" id="ARBA00022729"/>
    </source>
</evidence>
<feature type="signal peptide" evidence="2">
    <location>
        <begin position="1"/>
        <end position="27"/>
    </location>
</feature>
<accession>A0ABD0YYV7</accession>
<dbReference type="PANTHER" id="PTHR33470">
    <property type="entry name" value="OS01G0164075 PROTEIN"/>
    <property type="match status" value="1"/>
</dbReference>
<dbReference type="PANTHER" id="PTHR33470:SF22">
    <property type="entry name" value="POLLEN OLE E 1 ALLERGEN AND EXTENSIN FAMILY PROTEIN"/>
    <property type="match status" value="1"/>
</dbReference>
<keyword evidence="4" id="KW-1185">Reference proteome</keyword>
<dbReference type="Pfam" id="PF01190">
    <property type="entry name" value="Pollen_Ole_e_1"/>
    <property type="match status" value="1"/>
</dbReference>
<sequence>MALAIKVLKYLLLVHISLTFYTNEVSSASHVTPPSSRAKVSPRLVAVQGMVYCKSCKYSGIDTLVGASPLQGATVRLACNITKRSSVTMETKTDKNGYFFMLAPKTLTTKAVHTCRAWPMNTKPASETMRTITRPAPATTACTVLTQLNNGTTGAILKPSKTINIGEHDYVLFSAGPFAFEPVCKH</sequence>
<keyword evidence="1 2" id="KW-0732">Signal</keyword>